<dbReference type="InterPro" id="IPR050902">
    <property type="entry name" value="ABC_Transporter_SBP"/>
</dbReference>
<dbReference type="SUPFAM" id="SSF53807">
    <property type="entry name" value="Helical backbone' metal receptor"/>
    <property type="match status" value="1"/>
</dbReference>
<evidence type="ECO:0000313" key="2">
    <source>
        <dbReference type="EMBL" id="VAV92072.1"/>
    </source>
</evidence>
<dbReference type="InterPro" id="IPR002491">
    <property type="entry name" value="ABC_transptr_periplasmic_BD"/>
</dbReference>
<dbReference type="PANTHER" id="PTHR30535">
    <property type="entry name" value="VITAMIN B12-BINDING PROTEIN"/>
    <property type="match status" value="1"/>
</dbReference>
<dbReference type="PROSITE" id="PS50983">
    <property type="entry name" value="FE_B12_PBP"/>
    <property type="match status" value="1"/>
</dbReference>
<dbReference type="Pfam" id="PF01497">
    <property type="entry name" value="Peripla_BP_2"/>
    <property type="match status" value="1"/>
</dbReference>
<name>A0A3B0RJW6_9ZZZZ</name>
<sequence length="286" mass="32017">MAKEDHIKKIFWSVAALILLPVMVRAAEIGKEMAKPKIVSLDYCADQYVLALADRDQIMALSMDADQGHSFYRDRAQGLPKFHSSMAEIVNLKPDLAVQSWRVTARLEKIINRVGTKLIIPRFGSDPKIVIGNVRRAGESFDQATRAKALIEDYRTRLEALYSIPKSPLKAAYITPSGFTAGTGTFVDEIIRLAGLSSYAAARHIVGWQALPLEDLIMDPPDVFIASFFDTNLDSQSEWSISRHGRLYKMMEDIPTIYLPGRYLSCNGLFLVDAAERIHEEAPKDD</sequence>
<accession>A0A3B0RJW6</accession>
<dbReference type="EMBL" id="UOED01000072">
    <property type="protein sequence ID" value="VAV92072.1"/>
    <property type="molecule type" value="Genomic_DNA"/>
</dbReference>
<protein>
    <submittedName>
        <fullName evidence="2">Vitamin B12 ABC transporter, substrate-binding protein BtuF</fullName>
    </submittedName>
</protein>
<dbReference type="PANTHER" id="PTHR30535:SF34">
    <property type="entry name" value="MOLYBDATE-BINDING PROTEIN MOLA"/>
    <property type="match status" value="1"/>
</dbReference>
<reference evidence="2" key="1">
    <citation type="submission" date="2018-06" db="EMBL/GenBank/DDBJ databases">
        <authorList>
            <person name="Zhirakovskaya E."/>
        </authorList>
    </citation>
    <scope>NUCLEOTIDE SEQUENCE</scope>
</reference>
<dbReference type="Gene3D" id="3.40.50.1980">
    <property type="entry name" value="Nitrogenase molybdenum iron protein domain"/>
    <property type="match status" value="2"/>
</dbReference>
<proteinExistence type="predicted"/>
<dbReference type="AlphaFoldDB" id="A0A3B0RJW6"/>
<gene>
    <name evidence="2" type="ORF">MNBD_ALPHA02-1722</name>
</gene>
<evidence type="ECO:0000259" key="1">
    <source>
        <dbReference type="PROSITE" id="PS50983"/>
    </source>
</evidence>
<organism evidence="2">
    <name type="scientific">hydrothermal vent metagenome</name>
    <dbReference type="NCBI Taxonomy" id="652676"/>
    <lineage>
        <taxon>unclassified sequences</taxon>
        <taxon>metagenomes</taxon>
        <taxon>ecological metagenomes</taxon>
    </lineage>
</organism>
<feature type="domain" description="Fe/B12 periplasmic-binding" evidence="1">
    <location>
        <begin position="37"/>
        <end position="282"/>
    </location>
</feature>